<protein>
    <submittedName>
        <fullName evidence="2">Uncharacterized protein</fullName>
    </submittedName>
</protein>
<evidence type="ECO:0000313" key="2">
    <source>
        <dbReference type="EMBL" id="QKR00226.1"/>
    </source>
</evidence>
<sequence length="173" mass="19995">MRRIEDRKKEANMKKTLDFLIELTQLMGDSETASLVEEVMTYITNMRGKDWEEIYEATAKRIKPIERQLSALAKKAREISEIEKTSDKIRLYYRILNGVSIALLSSAGFLIVLAVVFPQLNNLYLPFILSAELIESQIILVAFVLLAREYRKIDINIFYKNKDPLNRLGNPNP</sequence>
<keyword evidence="1" id="KW-0472">Membrane</keyword>
<name>A0A6N0NTX5_9CREN</name>
<organism evidence="2 3">
    <name type="scientific">Metallosphaera tengchongensis</name>
    <dbReference type="NCBI Taxonomy" id="1532350"/>
    <lineage>
        <taxon>Archaea</taxon>
        <taxon>Thermoproteota</taxon>
        <taxon>Thermoprotei</taxon>
        <taxon>Sulfolobales</taxon>
        <taxon>Sulfolobaceae</taxon>
        <taxon>Metallosphaera</taxon>
    </lineage>
</organism>
<feature type="transmembrane region" description="Helical" evidence="1">
    <location>
        <begin position="123"/>
        <end position="147"/>
    </location>
</feature>
<proteinExistence type="predicted"/>
<keyword evidence="1" id="KW-1133">Transmembrane helix</keyword>
<dbReference type="RefSeq" id="WP_174631000.1">
    <property type="nucleotide sequence ID" value="NZ_CP049074.1"/>
</dbReference>
<keyword evidence="1" id="KW-0812">Transmembrane</keyword>
<dbReference type="AlphaFoldDB" id="A0A6N0NTX5"/>
<accession>A0A6N0NTX5</accession>
<dbReference type="KEGG" id="mten:GWK48_07415"/>
<dbReference type="Proteomes" id="UP000509301">
    <property type="component" value="Chromosome"/>
</dbReference>
<gene>
    <name evidence="2" type="ORF">GWK48_07415</name>
</gene>
<dbReference type="GeneID" id="55641766"/>
<evidence type="ECO:0000313" key="3">
    <source>
        <dbReference type="Proteomes" id="UP000509301"/>
    </source>
</evidence>
<feature type="transmembrane region" description="Helical" evidence="1">
    <location>
        <begin position="91"/>
        <end position="117"/>
    </location>
</feature>
<dbReference type="EMBL" id="CP049074">
    <property type="protein sequence ID" value="QKR00226.1"/>
    <property type="molecule type" value="Genomic_DNA"/>
</dbReference>
<keyword evidence="3" id="KW-1185">Reference proteome</keyword>
<reference evidence="2 3" key="1">
    <citation type="submission" date="2020-02" db="EMBL/GenBank/DDBJ databases">
        <title>Comparative genome analysis reveals the metabolism and evolution of the thermophilic archaeal genus Metallosphaera.</title>
        <authorList>
            <person name="Jiang C."/>
        </authorList>
    </citation>
    <scope>NUCLEOTIDE SEQUENCE [LARGE SCALE GENOMIC DNA]</scope>
    <source>
        <strain evidence="2 3">Ric-A</strain>
    </source>
</reference>
<evidence type="ECO:0000256" key="1">
    <source>
        <dbReference type="SAM" id="Phobius"/>
    </source>
</evidence>
<dbReference type="OrthoDB" id="379171at2157"/>